<dbReference type="InterPro" id="IPR012373">
    <property type="entry name" value="Ferrdict_sens_TM"/>
</dbReference>
<accession>A0ABS5J8Z1</accession>
<feature type="transmembrane region" description="Helical" evidence="1">
    <location>
        <begin position="99"/>
        <end position="118"/>
    </location>
</feature>
<name>A0ABS5J8Z1_9BACT</name>
<gene>
    <name evidence="3" type="ORF">KE626_30430</name>
</gene>
<dbReference type="RefSeq" id="WP_211976849.1">
    <property type="nucleotide sequence ID" value="NZ_CBFHAM010000032.1"/>
</dbReference>
<evidence type="ECO:0000313" key="3">
    <source>
        <dbReference type="EMBL" id="MBS0031687.1"/>
    </source>
</evidence>
<dbReference type="PANTHER" id="PTHR30273:SF2">
    <property type="entry name" value="PROTEIN FECR"/>
    <property type="match status" value="1"/>
</dbReference>
<keyword evidence="1" id="KW-0472">Membrane</keyword>
<dbReference type="InterPro" id="IPR032508">
    <property type="entry name" value="FecR_C"/>
</dbReference>
<sequence>MEVKYLAGHSSYSRQYPFNMYQPQQDISDLISRYIQFPHDPLLQEQVAALAGAGPEQAAYVERRLTDWLMEGAPVRVTAAAPGGWAMPQKKPRPFAWKWAVLGAVVALIAAGIIFLLWRRPGVLLTYSNSTGRIDTLHLGKESSVVANKRAVITYAARFDITPELGMLNGEAYFDIRQSSRIRMQLDEHTVLYTLNAVFSVHKTATVTQVFVVKGRITLVPDAGRKIQLTAGMQAKRELHHPLQQKTLKSQSLLAWKSGRLKFRNIPLEEILDGVNGYYGIEILLPPSAGSLYKRRVTADFEHKSADETLSMLRKILNVPIVKDSVNRYYVSMK</sequence>
<protein>
    <recommendedName>
        <fullName evidence="2">Protein FecR C-terminal domain-containing protein</fullName>
    </recommendedName>
</protein>
<dbReference type="Pfam" id="PF16344">
    <property type="entry name" value="FecR_C"/>
    <property type="match status" value="1"/>
</dbReference>
<dbReference type="PANTHER" id="PTHR30273">
    <property type="entry name" value="PERIPLASMIC SIGNAL SENSOR AND SIGMA FACTOR ACTIVATOR FECR-RELATED"/>
    <property type="match status" value="1"/>
</dbReference>
<comment type="caution">
    <text evidence="3">The sequence shown here is derived from an EMBL/GenBank/DDBJ whole genome shotgun (WGS) entry which is preliminary data.</text>
</comment>
<reference evidence="3 4" key="1">
    <citation type="submission" date="2021-04" db="EMBL/GenBank/DDBJ databases">
        <title>Chitinophaga sp. nov., isolated from the rhizosphere soil.</title>
        <authorList>
            <person name="He S."/>
        </authorList>
    </citation>
    <scope>NUCLEOTIDE SEQUENCE [LARGE SCALE GENOMIC DNA]</scope>
    <source>
        <strain evidence="3 4">2R12</strain>
    </source>
</reference>
<dbReference type="EMBL" id="JAGTXB010000024">
    <property type="protein sequence ID" value="MBS0031687.1"/>
    <property type="molecule type" value="Genomic_DNA"/>
</dbReference>
<evidence type="ECO:0000259" key="2">
    <source>
        <dbReference type="Pfam" id="PF16344"/>
    </source>
</evidence>
<organism evidence="3 4">
    <name type="scientific">Chitinophaga hostae</name>
    <dbReference type="NCBI Taxonomy" id="2831022"/>
    <lineage>
        <taxon>Bacteria</taxon>
        <taxon>Pseudomonadati</taxon>
        <taxon>Bacteroidota</taxon>
        <taxon>Chitinophagia</taxon>
        <taxon>Chitinophagales</taxon>
        <taxon>Chitinophagaceae</taxon>
        <taxon>Chitinophaga</taxon>
    </lineage>
</organism>
<keyword evidence="1" id="KW-1133">Transmembrane helix</keyword>
<keyword evidence="4" id="KW-1185">Reference proteome</keyword>
<dbReference type="Proteomes" id="UP000676386">
    <property type="component" value="Unassembled WGS sequence"/>
</dbReference>
<proteinExistence type="predicted"/>
<dbReference type="Gene3D" id="3.55.50.30">
    <property type="match status" value="1"/>
</dbReference>
<evidence type="ECO:0000313" key="4">
    <source>
        <dbReference type="Proteomes" id="UP000676386"/>
    </source>
</evidence>
<feature type="domain" description="Protein FecR C-terminal" evidence="2">
    <location>
        <begin position="261"/>
        <end position="320"/>
    </location>
</feature>
<dbReference type="Gene3D" id="2.60.120.1440">
    <property type="match status" value="1"/>
</dbReference>
<evidence type="ECO:0000256" key="1">
    <source>
        <dbReference type="SAM" id="Phobius"/>
    </source>
</evidence>
<keyword evidence="1" id="KW-0812">Transmembrane</keyword>